<feature type="transmembrane region" description="Helical" evidence="7">
    <location>
        <begin position="327"/>
        <end position="345"/>
    </location>
</feature>
<name>A0ABN1GAI8_9BACI</name>
<feature type="transmembrane region" description="Helical" evidence="7">
    <location>
        <begin position="135"/>
        <end position="157"/>
    </location>
</feature>
<dbReference type="SUPFAM" id="SSF103473">
    <property type="entry name" value="MFS general substrate transporter"/>
    <property type="match status" value="1"/>
</dbReference>
<feature type="domain" description="Major facilitator superfamily (MFS) profile" evidence="8">
    <location>
        <begin position="11"/>
        <end position="442"/>
    </location>
</feature>
<protein>
    <submittedName>
        <fullName evidence="9">MFS transporter</fullName>
    </submittedName>
</protein>
<feature type="transmembrane region" description="Helical" evidence="7">
    <location>
        <begin position="391"/>
        <end position="411"/>
    </location>
</feature>
<keyword evidence="2" id="KW-0813">Transport</keyword>
<keyword evidence="10" id="KW-1185">Reference proteome</keyword>
<dbReference type="Pfam" id="PF07690">
    <property type="entry name" value="MFS_1"/>
    <property type="match status" value="1"/>
</dbReference>
<proteinExistence type="predicted"/>
<dbReference type="Gene3D" id="1.20.1250.20">
    <property type="entry name" value="MFS general substrate transporter like domains"/>
    <property type="match status" value="1"/>
</dbReference>
<keyword evidence="6 7" id="KW-0472">Membrane</keyword>
<evidence type="ECO:0000256" key="5">
    <source>
        <dbReference type="ARBA" id="ARBA00022989"/>
    </source>
</evidence>
<dbReference type="InterPro" id="IPR011701">
    <property type="entry name" value="MFS"/>
</dbReference>
<dbReference type="InterPro" id="IPR020846">
    <property type="entry name" value="MFS_dom"/>
</dbReference>
<feature type="transmembrane region" description="Helical" evidence="7">
    <location>
        <begin position="223"/>
        <end position="241"/>
    </location>
</feature>
<dbReference type="EMBL" id="BAAADS010000018">
    <property type="protein sequence ID" value="GAA0607427.1"/>
    <property type="molecule type" value="Genomic_DNA"/>
</dbReference>
<feature type="transmembrane region" description="Helical" evidence="7">
    <location>
        <begin position="163"/>
        <end position="185"/>
    </location>
</feature>
<reference evidence="9 10" key="1">
    <citation type="journal article" date="2019" name="Int. J. Syst. Evol. Microbiol.">
        <title>The Global Catalogue of Microorganisms (GCM) 10K type strain sequencing project: providing services to taxonomists for standard genome sequencing and annotation.</title>
        <authorList>
            <consortium name="The Broad Institute Genomics Platform"/>
            <consortium name="The Broad Institute Genome Sequencing Center for Infectious Disease"/>
            <person name="Wu L."/>
            <person name="Ma J."/>
        </authorList>
    </citation>
    <scope>NUCLEOTIDE SEQUENCE [LARGE SCALE GENOMIC DNA]</scope>
    <source>
        <strain evidence="9 10">JCM 15395</strain>
    </source>
</reference>
<dbReference type="RefSeq" id="WP_343813830.1">
    <property type="nucleotide sequence ID" value="NZ_BAAADS010000018.1"/>
</dbReference>
<feature type="transmembrane region" description="Helical" evidence="7">
    <location>
        <begin position="262"/>
        <end position="283"/>
    </location>
</feature>
<dbReference type="InterPro" id="IPR036259">
    <property type="entry name" value="MFS_trans_sf"/>
</dbReference>
<feature type="transmembrane region" description="Helical" evidence="7">
    <location>
        <begin position="42"/>
        <end position="65"/>
    </location>
</feature>
<feature type="transmembrane region" description="Helical" evidence="7">
    <location>
        <begin position="77"/>
        <end position="100"/>
    </location>
</feature>
<evidence type="ECO:0000313" key="10">
    <source>
        <dbReference type="Proteomes" id="UP001500866"/>
    </source>
</evidence>
<keyword evidence="5 7" id="KW-1133">Transmembrane helix</keyword>
<evidence type="ECO:0000256" key="6">
    <source>
        <dbReference type="ARBA" id="ARBA00023136"/>
    </source>
</evidence>
<dbReference type="PANTHER" id="PTHR42718">
    <property type="entry name" value="MAJOR FACILITATOR SUPERFAMILY MULTIDRUG TRANSPORTER MFSC"/>
    <property type="match status" value="1"/>
</dbReference>
<dbReference type="Gene3D" id="1.20.1720.10">
    <property type="entry name" value="Multidrug resistance protein D"/>
    <property type="match status" value="1"/>
</dbReference>
<dbReference type="PANTHER" id="PTHR42718:SF46">
    <property type="entry name" value="BLR6921 PROTEIN"/>
    <property type="match status" value="1"/>
</dbReference>
<keyword evidence="4 7" id="KW-0812">Transmembrane</keyword>
<evidence type="ECO:0000256" key="3">
    <source>
        <dbReference type="ARBA" id="ARBA00022475"/>
    </source>
</evidence>
<evidence type="ECO:0000256" key="1">
    <source>
        <dbReference type="ARBA" id="ARBA00004651"/>
    </source>
</evidence>
<keyword evidence="3" id="KW-1003">Cell membrane</keyword>
<feature type="transmembrane region" description="Helical" evidence="7">
    <location>
        <begin position="417"/>
        <end position="439"/>
    </location>
</feature>
<dbReference type="Proteomes" id="UP001500866">
    <property type="component" value="Unassembled WGS sequence"/>
</dbReference>
<feature type="transmembrane region" description="Helical" evidence="7">
    <location>
        <begin position="351"/>
        <end position="370"/>
    </location>
</feature>
<feature type="transmembrane region" description="Helical" evidence="7">
    <location>
        <begin position="295"/>
        <end position="315"/>
    </location>
</feature>
<dbReference type="PROSITE" id="PS50850">
    <property type="entry name" value="MFS"/>
    <property type="match status" value="1"/>
</dbReference>
<comment type="caution">
    <text evidence="9">The sequence shown here is derived from an EMBL/GenBank/DDBJ whole genome shotgun (WGS) entry which is preliminary data.</text>
</comment>
<organism evidence="9 10">
    <name type="scientific">Virgibacillus siamensis</name>
    <dbReference type="NCBI Taxonomy" id="480071"/>
    <lineage>
        <taxon>Bacteria</taxon>
        <taxon>Bacillati</taxon>
        <taxon>Bacillota</taxon>
        <taxon>Bacilli</taxon>
        <taxon>Bacillales</taxon>
        <taxon>Bacillaceae</taxon>
        <taxon>Virgibacillus</taxon>
    </lineage>
</organism>
<comment type="subcellular location">
    <subcellularLocation>
        <location evidence="1">Cell membrane</location>
        <topology evidence="1">Multi-pass membrane protein</topology>
    </subcellularLocation>
</comment>
<gene>
    <name evidence="9" type="ORF">GCM10009001_25920</name>
</gene>
<sequence>MKTTIKRPWLLVLTIGLGTLLNPLNSSMISVALTRLQHILDLSFASATWLISIFYLVSAVGQPVMGKLGDMFGQKKLFLTGLILVAMSSALAPLITNFGWLLGCRALQALGSSSLFPSGMAMVRNYITTGQAKALSVLAVFSSVSAAFGPTIGGFLIEGFDWQAIFLVNLPFIVISFLMALFILPKQGGGKIALGRIDFGGISLFSVSIVFLILFLLSLKDDIRFWTIPIFIAGFILFYLYEKRRRFPFIDLDALKSNTNVMLIYLQFISINIVYYCYFYGLPTFLLQVRGYSEGTTGLIMLAMAGFGVIIAPLAGRWIDHRGSKPAVLSGAAALTIGTASLLLIHETTPLIGLLVVMSVLGMSNGFNNIGMQTSLFRFAEPEKTGAAAGLFQTSRYLGAILSTALLGIFFNDQIDVQHFHIVAAISLVFCAFTLFLSIRMPGKRAVS</sequence>
<evidence type="ECO:0000259" key="8">
    <source>
        <dbReference type="PROSITE" id="PS50850"/>
    </source>
</evidence>
<evidence type="ECO:0000256" key="4">
    <source>
        <dbReference type="ARBA" id="ARBA00022692"/>
    </source>
</evidence>
<evidence type="ECO:0000256" key="2">
    <source>
        <dbReference type="ARBA" id="ARBA00022448"/>
    </source>
</evidence>
<feature type="transmembrane region" description="Helical" evidence="7">
    <location>
        <begin position="197"/>
        <end position="217"/>
    </location>
</feature>
<evidence type="ECO:0000256" key="7">
    <source>
        <dbReference type="SAM" id="Phobius"/>
    </source>
</evidence>
<evidence type="ECO:0000313" key="9">
    <source>
        <dbReference type="EMBL" id="GAA0607427.1"/>
    </source>
</evidence>
<accession>A0ABN1GAI8</accession>
<dbReference type="CDD" id="cd17321">
    <property type="entry name" value="MFS_MMR_MDR_like"/>
    <property type="match status" value="1"/>
</dbReference>